<dbReference type="VEuPathDB" id="FungiDB:RhiirA1_402698"/>
<accession>A0A2N0NNX1</accession>
<dbReference type="SUPFAM" id="SSF53098">
    <property type="entry name" value="Ribonuclease H-like"/>
    <property type="match status" value="1"/>
</dbReference>
<comment type="caution">
    <text evidence="1">The sequence shown here is derived from an EMBL/GenBank/DDBJ whole genome shotgun (WGS) entry which is preliminary data.</text>
</comment>
<reference evidence="1 2" key="2">
    <citation type="submission" date="2017-09" db="EMBL/GenBank/DDBJ databases">
        <title>Extensive intraspecific genome diversity in a model arbuscular mycorrhizal fungus.</title>
        <authorList>
            <person name="Chen E.C."/>
            <person name="Morin E."/>
            <person name="Beaudet D."/>
            <person name="Noel J."/>
            <person name="Ndikumana S."/>
            <person name="Charron P."/>
            <person name="St-Onge C."/>
            <person name="Giorgi J."/>
            <person name="Grigoriev I.V."/>
            <person name="Roux C."/>
            <person name="Martin F.M."/>
            <person name="Corradi N."/>
        </authorList>
    </citation>
    <scope>NUCLEOTIDE SEQUENCE [LARGE SCALE GENOMIC DNA]</scope>
    <source>
        <strain evidence="1 2">A5</strain>
    </source>
</reference>
<protein>
    <recommendedName>
        <fullName evidence="3">hAT-like transposase RNase-H fold domain-containing protein</fullName>
    </recommendedName>
</protein>
<name>A0A2N0NNX1_9GLOM</name>
<evidence type="ECO:0008006" key="3">
    <source>
        <dbReference type="Google" id="ProtNLM"/>
    </source>
</evidence>
<dbReference type="InterPro" id="IPR012337">
    <property type="entry name" value="RNaseH-like_sf"/>
</dbReference>
<reference evidence="1 2" key="1">
    <citation type="submission" date="2016-04" db="EMBL/GenBank/DDBJ databases">
        <title>Genome analyses suggest a sexual origin of heterokaryosis in a supposedly ancient asexual fungus.</title>
        <authorList>
            <person name="Ropars J."/>
            <person name="Sedzielewska K."/>
            <person name="Noel J."/>
            <person name="Charron P."/>
            <person name="Farinelli L."/>
            <person name="Marton T."/>
            <person name="Kruger M."/>
            <person name="Pelin A."/>
            <person name="Brachmann A."/>
            <person name="Corradi N."/>
        </authorList>
    </citation>
    <scope>NUCLEOTIDE SEQUENCE [LARGE SCALE GENOMIC DNA]</scope>
    <source>
        <strain evidence="1 2">A5</strain>
    </source>
</reference>
<dbReference type="VEuPathDB" id="FungiDB:RhiirFUN_000341"/>
<evidence type="ECO:0000313" key="2">
    <source>
        <dbReference type="Proteomes" id="UP000232722"/>
    </source>
</evidence>
<dbReference type="VEuPathDB" id="FungiDB:FUN_020805"/>
<evidence type="ECO:0000313" key="1">
    <source>
        <dbReference type="EMBL" id="PKB96265.1"/>
    </source>
</evidence>
<dbReference type="PANTHER" id="PTHR23272">
    <property type="entry name" value="BED FINGER-RELATED"/>
    <property type="match status" value="1"/>
</dbReference>
<dbReference type="PANTHER" id="PTHR23272:SF161">
    <property type="entry name" value="ZINC FINGER BED DOMAIN-CONTAINING PROTEIN RICESLEEPER 1-LIKE"/>
    <property type="match status" value="1"/>
</dbReference>
<dbReference type="VEuPathDB" id="FungiDB:RhiirFUN_000342"/>
<dbReference type="EMBL" id="LLXJ01004009">
    <property type="protein sequence ID" value="PKB96265.1"/>
    <property type="molecule type" value="Genomic_DNA"/>
</dbReference>
<dbReference type="AlphaFoldDB" id="A0A2N0NNX1"/>
<proteinExistence type="predicted"/>
<dbReference type="Proteomes" id="UP000232722">
    <property type="component" value="Unassembled WGS sequence"/>
</dbReference>
<sequence length="199" mass="23699">MVRCADILSIKDTKKIQKKEWHLQTENLEENDSYLRIISDVPTRWNSSYLAWIRLLKIQNLIDIMASSLSVNSNLQARKDGKRLKEINLVDEEWKPLRKLTNILKKFAEATEVLTLLLVLYIKLYKSKKKCQNALYKTMNHYWNVPNDYAMIGILLDPRYKELQFASDHLKVQIQKKLRSIYENYIDQEDDDYNNKDND</sequence>
<gene>
    <name evidence="1" type="ORF">RhiirA5_435124</name>
</gene>
<organism evidence="1 2">
    <name type="scientific">Rhizophagus irregularis</name>
    <dbReference type="NCBI Taxonomy" id="588596"/>
    <lineage>
        <taxon>Eukaryota</taxon>
        <taxon>Fungi</taxon>
        <taxon>Fungi incertae sedis</taxon>
        <taxon>Mucoromycota</taxon>
        <taxon>Glomeromycotina</taxon>
        <taxon>Glomeromycetes</taxon>
        <taxon>Glomerales</taxon>
        <taxon>Glomeraceae</taxon>
        <taxon>Rhizophagus</taxon>
    </lineage>
</organism>